<dbReference type="Gene3D" id="1.10.10.10">
    <property type="entry name" value="Winged helix-like DNA-binding domain superfamily/Winged helix DNA-binding domain"/>
    <property type="match status" value="1"/>
</dbReference>
<proteinExistence type="predicted"/>
<dbReference type="EMBL" id="CAACVI010000034">
    <property type="protein sequence ID" value="VEN74534.1"/>
    <property type="molecule type" value="Genomic_DNA"/>
</dbReference>
<dbReference type="Pfam" id="PF13412">
    <property type="entry name" value="HTH_24"/>
    <property type="match status" value="1"/>
</dbReference>
<organism evidence="1">
    <name type="scientific">uncultured Desulfobacteraceae bacterium</name>
    <dbReference type="NCBI Taxonomy" id="218296"/>
    <lineage>
        <taxon>Bacteria</taxon>
        <taxon>Pseudomonadati</taxon>
        <taxon>Thermodesulfobacteriota</taxon>
        <taxon>Desulfobacteria</taxon>
        <taxon>Desulfobacterales</taxon>
        <taxon>Desulfobacteraceae</taxon>
        <taxon>environmental samples</taxon>
    </lineage>
</organism>
<protein>
    <submittedName>
        <fullName evidence="1">Uncharacterized protein</fullName>
    </submittedName>
</protein>
<gene>
    <name evidence="1" type="ORF">EPICR_40116</name>
</gene>
<reference evidence="1" key="1">
    <citation type="submission" date="2019-01" db="EMBL/GenBank/DDBJ databases">
        <authorList>
            <consortium name="Genoscope - CEA"/>
            <person name="William W."/>
        </authorList>
    </citation>
    <scope>NUCLEOTIDE SEQUENCE</scope>
    <source>
        <strain evidence="1">CR-1</strain>
    </source>
</reference>
<sequence length="192" mass="21791">MDQQEIRTLKILEQMDAGHPPSQRALAESLNVSLGLVNSFIKRLVSKGYFKATHIPRNRIKYILTPQGAAEKTRLTYEYIKYSFGFYQDARQRLSSLLKGLEEKGVRQIAFYGVSDIAEIAYMCLHETSMELVAVVGGPESRNFFFNDRIVPAERLDEIPFDALLVTVMDPGKEILDEIERAGVSRDQVALF</sequence>
<accession>A0A484HJC7</accession>
<dbReference type="AlphaFoldDB" id="A0A484HJC7"/>
<dbReference type="InterPro" id="IPR036388">
    <property type="entry name" value="WH-like_DNA-bd_sf"/>
</dbReference>
<name>A0A484HJC7_9BACT</name>
<evidence type="ECO:0000313" key="1">
    <source>
        <dbReference type="EMBL" id="VEN74534.1"/>
    </source>
</evidence>
<dbReference type="SUPFAM" id="SSF46785">
    <property type="entry name" value="Winged helix' DNA-binding domain"/>
    <property type="match status" value="1"/>
</dbReference>
<dbReference type="InterPro" id="IPR036390">
    <property type="entry name" value="WH_DNA-bd_sf"/>
</dbReference>